<comment type="caution">
    <text evidence="2">The sequence shown here is derived from an EMBL/GenBank/DDBJ whole genome shotgun (WGS) entry which is preliminary data.</text>
</comment>
<dbReference type="EMBL" id="LUGH01000085">
    <property type="protein sequence ID" value="OBZ89637.1"/>
    <property type="molecule type" value="Genomic_DNA"/>
</dbReference>
<gene>
    <name evidence="2" type="ORF">A0J61_02312</name>
</gene>
<feature type="compositionally biased region" description="Basic and acidic residues" evidence="1">
    <location>
        <begin position="26"/>
        <end position="39"/>
    </location>
</feature>
<feature type="region of interest" description="Disordered" evidence="1">
    <location>
        <begin position="26"/>
        <end position="47"/>
    </location>
</feature>
<organism evidence="2 3">
    <name type="scientific">Choanephora cucurbitarum</name>
    <dbReference type="NCBI Taxonomy" id="101091"/>
    <lineage>
        <taxon>Eukaryota</taxon>
        <taxon>Fungi</taxon>
        <taxon>Fungi incertae sedis</taxon>
        <taxon>Mucoromycota</taxon>
        <taxon>Mucoromycotina</taxon>
        <taxon>Mucoromycetes</taxon>
        <taxon>Mucorales</taxon>
        <taxon>Mucorineae</taxon>
        <taxon>Choanephoraceae</taxon>
        <taxon>Choanephoroideae</taxon>
        <taxon>Choanephora</taxon>
    </lineage>
</organism>
<dbReference type="Proteomes" id="UP000093000">
    <property type="component" value="Unassembled WGS sequence"/>
</dbReference>
<accession>A0A1C7NKI0</accession>
<proteinExistence type="predicted"/>
<sequence>MVVLNLSCFSINLCGLVQHNLQSHAYKEKPKKETSHDFEGDPDEKDNIPCFEFKTKQKTSPILKQKKGRRFA</sequence>
<evidence type="ECO:0000256" key="1">
    <source>
        <dbReference type="SAM" id="MobiDB-lite"/>
    </source>
</evidence>
<evidence type="ECO:0000313" key="2">
    <source>
        <dbReference type="EMBL" id="OBZ89637.1"/>
    </source>
</evidence>
<evidence type="ECO:0000313" key="3">
    <source>
        <dbReference type="Proteomes" id="UP000093000"/>
    </source>
</evidence>
<reference evidence="2 3" key="1">
    <citation type="submission" date="2016-03" db="EMBL/GenBank/DDBJ databases">
        <title>Choanephora cucurbitarum.</title>
        <authorList>
            <person name="Min B."/>
            <person name="Park H."/>
            <person name="Park J.-H."/>
            <person name="Shin H.-D."/>
            <person name="Choi I.-G."/>
        </authorList>
    </citation>
    <scope>NUCLEOTIDE SEQUENCE [LARGE SCALE GENOMIC DNA]</scope>
    <source>
        <strain evidence="2 3">KUS-F28377</strain>
    </source>
</reference>
<dbReference type="InParanoid" id="A0A1C7NKI0"/>
<dbReference type="AlphaFoldDB" id="A0A1C7NKI0"/>
<keyword evidence="3" id="KW-1185">Reference proteome</keyword>
<protein>
    <submittedName>
        <fullName evidence="2">Uncharacterized protein</fullName>
    </submittedName>
</protein>
<name>A0A1C7NKI0_9FUNG</name>